<name>A0AAD9Z682_9LECA</name>
<evidence type="ECO:0000313" key="1">
    <source>
        <dbReference type="EMBL" id="KAK3172310.1"/>
    </source>
</evidence>
<dbReference type="AlphaFoldDB" id="A0AAD9Z682"/>
<reference evidence="1" key="1">
    <citation type="submission" date="2022-11" db="EMBL/GenBank/DDBJ databases">
        <title>Chromosomal genome sequence assembly and mating type (MAT) locus characterization of the leprose asexual lichenized fungus Lepraria neglecta (Nyl.) Erichsen.</title>
        <authorList>
            <person name="Allen J.L."/>
            <person name="Pfeffer B."/>
        </authorList>
    </citation>
    <scope>NUCLEOTIDE SEQUENCE</scope>
    <source>
        <strain evidence="1">Allen 5258</strain>
    </source>
</reference>
<keyword evidence="2" id="KW-1185">Reference proteome</keyword>
<comment type="caution">
    <text evidence="1">The sequence shown here is derived from an EMBL/GenBank/DDBJ whole genome shotgun (WGS) entry which is preliminary data.</text>
</comment>
<protein>
    <submittedName>
        <fullName evidence="1">Uncharacterized protein</fullName>
    </submittedName>
</protein>
<sequence>MLLEFATATLNNFTNWYLVLQFASSQAQLIISSVVQLVDPNQSTKLVLGDILTALTAGLAFLAAPEVDAAEFAIDEATTSASEALVVGLQ</sequence>
<dbReference type="EMBL" id="JASNWA010000007">
    <property type="protein sequence ID" value="KAK3172310.1"/>
    <property type="molecule type" value="Genomic_DNA"/>
</dbReference>
<accession>A0AAD9Z682</accession>
<dbReference type="Proteomes" id="UP001276659">
    <property type="component" value="Unassembled WGS sequence"/>
</dbReference>
<evidence type="ECO:0000313" key="2">
    <source>
        <dbReference type="Proteomes" id="UP001276659"/>
    </source>
</evidence>
<organism evidence="1 2">
    <name type="scientific">Lepraria neglecta</name>
    <dbReference type="NCBI Taxonomy" id="209136"/>
    <lineage>
        <taxon>Eukaryota</taxon>
        <taxon>Fungi</taxon>
        <taxon>Dikarya</taxon>
        <taxon>Ascomycota</taxon>
        <taxon>Pezizomycotina</taxon>
        <taxon>Lecanoromycetes</taxon>
        <taxon>OSLEUM clade</taxon>
        <taxon>Lecanoromycetidae</taxon>
        <taxon>Lecanorales</taxon>
        <taxon>Lecanorineae</taxon>
        <taxon>Stereocaulaceae</taxon>
        <taxon>Lepraria</taxon>
    </lineage>
</organism>
<proteinExistence type="predicted"/>
<gene>
    <name evidence="1" type="ORF">OEA41_005631</name>
</gene>